<reference evidence="1 2" key="1">
    <citation type="submission" date="2024-01" db="EMBL/GenBank/DDBJ databases">
        <title>Genome assemblies of Stephania.</title>
        <authorList>
            <person name="Yang L."/>
        </authorList>
    </citation>
    <scope>NUCLEOTIDE SEQUENCE [LARGE SCALE GENOMIC DNA]</scope>
    <source>
        <strain evidence="1">YNDBR</strain>
        <tissue evidence="1">Leaf</tissue>
    </source>
</reference>
<evidence type="ECO:0000313" key="2">
    <source>
        <dbReference type="Proteomes" id="UP001420932"/>
    </source>
</evidence>
<dbReference type="AlphaFoldDB" id="A0AAP0L339"/>
<proteinExistence type="predicted"/>
<dbReference type="EMBL" id="JBBNAF010000002">
    <property type="protein sequence ID" value="KAK9163055.1"/>
    <property type="molecule type" value="Genomic_DNA"/>
</dbReference>
<dbReference type="Proteomes" id="UP001420932">
    <property type="component" value="Unassembled WGS sequence"/>
</dbReference>
<organism evidence="1 2">
    <name type="scientific">Stephania yunnanensis</name>
    <dbReference type="NCBI Taxonomy" id="152371"/>
    <lineage>
        <taxon>Eukaryota</taxon>
        <taxon>Viridiplantae</taxon>
        <taxon>Streptophyta</taxon>
        <taxon>Embryophyta</taxon>
        <taxon>Tracheophyta</taxon>
        <taxon>Spermatophyta</taxon>
        <taxon>Magnoliopsida</taxon>
        <taxon>Ranunculales</taxon>
        <taxon>Menispermaceae</taxon>
        <taxon>Menispermoideae</taxon>
        <taxon>Cissampelideae</taxon>
        <taxon>Stephania</taxon>
    </lineage>
</organism>
<evidence type="ECO:0000313" key="1">
    <source>
        <dbReference type="EMBL" id="KAK9163055.1"/>
    </source>
</evidence>
<protein>
    <submittedName>
        <fullName evidence="1">Uncharacterized protein</fullName>
    </submittedName>
</protein>
<gene>
    <name evidence="1" type="ORF">Syun_003957</name>
</gene>
<keyword evidence="2" id="KW-1185">Reference proteome</keyword>
<name>A0AAP0L339_9MAGN</name>
<comment type="caution">
    <text evidence="1">The sequence shown here is derived from an EMBL/GenBank/DDBJ whole genome shotgun (WGS) entry which is preliminary data.</text>
</comment>
<sequence length="56" mass="6875">MVRHSKFDAVIQRLAQFEAFVQSQLGMRMDFKMSTFRHHHFRRHHHHLKSITNRFG</sequence>
<accession>A0AAP0L339</accession>